<feature type="compositionally biased region" description="Polar residues" evidence="1">
    <location>
        <begin position="82"/>
        <end position="96"/>
    </location>
</feature>
<dbReference type="AlphaFoldDB" id="A0A8X7N474"/>
<evidence type="ECO:0000313" key="2">
    <source>
        <dbReference type="EMBL" id="KAE8264615.1"/>
    </source>
</evidence>
<feature type="compositionally biased region" description="Polar residues" evidence="1">
    <location>
        <begin position="169"/>
        <end position="178"/>
    </location>
</feature>
<evidence type="ECO:0000256" key="1">
    <source>
        <dbReference type="SAM" id="MobiDB-lite"/>
    </source>
</evidence>
<comment type="caution">
    <text evidence="2">The sequence shown here is derived from an EMBL/GenBank/DDBJ whole genome shotgun (WGS) entry which is preliminary data.</text>
</comment>
<feature type="compositionally biased region" description="Basic and acidic residues" evidence="1">
    <location>
        <begin position="123"/>
        <end position="134"/>
    </location>
</feature>
<accession>A0A8X7N474</accession>
<organism evidence="2 3">
    <name type="scientific">Tilletia walkeri</name>
    <dbReference type="NCBI Taxonomy" id="117179"/>
    <lineage>
        <taxon>Eukaryota</taxon>
        <taxon>Fungi</taxon>
        <taxon>Dikarya</taxon>
        <taxon>Basidiomycota</taxon>
        <taxon>Ustilaginomycotina</taxon>
        <taxon>Exobasidiomycetes</taxon>
        <taxon>Tilletiales</taxon>
        <taxon>Tilletiaceae</taxon>
        <taxon>Tilletia</taxon>
    </lineage>
</organism>
<proteinExistence type="predicted"/>
<sequence length="421" mass="45594">MPSMFDPIDPIPSSLFEWLFSPGLTLSQQVIHAVIDAAFPIPSDAELEVDDDPFDEPKDDLASNAAVEAESDTENDPDEADVSSNDATEAIPSSQPIIEDEAEEYDAPPSDGDSSELLSIEGDDCRSERARSSDGNDSEGSIIHFVRHDRIASSSPEPSASDDEEEAVFTQSQASQPRTDVRAEIFRALFRPNDEWRPAASPHSTTSSPSPKRGRVDPATDNDAESENGSIHRPARRMRGDEDGAFACIKGKCTREGKGKARRRSPSPKSRKHKGKGKERQRSPTPVEDNPPSSPGFSGTFDIASTSARPMTTEPRRKSSVGFRASIGGCSSSSKHTDANTKMLRVVCKWIHDDRVSEPLESWTHQNPSAVQTPFSWSSTLAGSASIGRNDPASFLPSPVGVDLVLEASSTGTSSRVRWML</sequence>
<gene>
    <name evidence="2" type="ORF">A4X09_0g6918</name>
</gene>
<dbReference type="EMBL" id="LWDG02000518">
    <property type="protein sequence ID" value="KAE8264615.1"/>
    <property type="molecule type" value="Genomic_DNA"/>
</dbReference>
<keyword evidence="3" id="KW-1185">Reference proteome</keyword>
<dbReference type="Proteomes" id="UP000078113">
    <property type="component" value="Unassembled WGS sequence"/>
</dbReference>
<feature type="region of interest" description="Disordered" evidence="1">
    <location>
        <begin position="46"/>
        <end position="320"/>
    </location>
</feature>
<feature type="compositionally biased region" description="Low complexity" evidence="1">
    <location>
        <begin position="198"/>
        <end position="211"/>
    </location>
</feature>
<protein>
    <submittedName>
        <fullName evidence="2">Uncharacterized protein</fullName>
    </submittedName>
</protein>
<evidence type="ECO:0000313" key="3">
    <source>
        <dbReference type="Proteomes" id="UP000078113"/>
    </source>
</evidence>
<feature type="compositionally biased region" description="Basic residues" evidence="1">
    <location>
        <begin position="260"/>
        <end position="279"/>
    </location>
</feature>
<reference evidence="2" key="2">
    <citation type="journal article" date="2019" name="IMA Fungus">
        <title>Genome sequencing and comparison of five Tilletia species to identify candidate genes for the detection of regulated species infecting wheat.</title>
        <authorList>
            <person name="Nguyen H.D.T."/>
            <person name="Sultana T."/>
            <person name="Kesanakurti P."/>
            <person name="Hambleton S."/>
        </authorList>
    </citation>
    <scope>NUCLEOTIDE SEQUENCE</scope>
    <source>
        <strain evidence="2">DAOMC 236422</strain>
    </source>
</reference>
<name>A0A8X7N474_9BASI</name>
<feature type="compositionally biased region" description="Acidic residues" evidence="1">
    <location>
        <begin position="69"/>
        <end position="81"/>
    </location>
</feature>
<reference evidence="2" key="1">
    <citation type="submission" date="2016-04" db="EMBL/GenBank/DDBJ databases">
        <authorList>
            <person name="Nguyen H.D."/>
            <person name="Samba Siva P."/>
            <person name="Cullis J."/>
            <person name="Levesque C.A."/>
            <person name="Hambleton S."/>
        </authorList>
    </citation>
    <scope>NUCLEOTIDE SEQUENCE</scope>
    <source>
        <strain evidence="2">DAOMC 236422</strain>
    </source>
</reference>